<organism evidence="2">
    <name type="scientific">Burkholderia pseudomallei 1710a</name>
    <dbReference type="NCBI Taxonomy" id="320371"/>
    <lineage>
        <taxon>Bacteria</taxon>
        <taxon>Pseudomonadati</taxon>
        <taxon>Pseudomonadota</taxon>
        <taxon>Betaproteobacteria</taxon>
        <taxon>Burkholderiales</taxon>
        <taxon>Burkholderiaceae</taxon>
        <taxon>Burkholderia</taxon>
        <taxon>pseudomallei group</taxon>
    </lineage>
</organism>
<protein>
    <submittedName>
        <fullName evidence="2">Uncharacterized protein</fullName>
    </submittedName>
</protein>
<dbReference type="Proteomes" id="UP000001812">
    <property type="component" value="Chromosome II"/>
</dbReference>
<accession>A0A0E1W220</accession>
<reference evidence="2" key="1">
    <citation type="submission" date="2009-05" db="EMBL/GenBank/DDBJ databases">
        <authorList>
            <person name="Harkins D.M."/>
            <person name="DeShazer D."/>
            <person name="Woods D.E."/>
            <person name="Brinkac L.M."/>
            <person name="Brown K.A."/>
            <person name="Hung G.C."/>
            <person name="Tuanyok A."/>
            <person name="Zhang B."/>
            <person name="Nierman W.C."/>
        </authorList>
    </citation>
    <scope>NUCLEOTIDE SEQUENCE [LARGE SCALE GENOMIC DNA]</scope>
    <source>
        <strain evidence="2">1710a</strain>
    </source>
</reference>
<gene>
    <name evidence="2" type="ORF">BURPS1710A_A2251</name>
</gene>
<feature type="region of interest" description="Disordered" evidence="1">
    <location>
        <begin position="1"/>
        <end position="46"/>
    </location>
</feature>
<dbReference type="HOGENOM" id="CLU_3181183_0_0_4"/>
<name>A0A0E1W220_BURPE</name>
<dbReference type="AlphaFoldDB" id="A0A0E1W220"/>
<dbReference type="EMBL" id="CM000833">
    <property type="protein sequence ID" value="EET03712.1"/>
    <property type="molecule type" value="Genomic_DNA"/>
</dbReference>
<sequence>MRRQSGKHGRPRVEFSRSMNRFGDASRRAGLAHPGGLEITHPKRRC</sequence>
<evidence type="ECO:0000313" key="2">
    <source>
        <dbReference type="EMBL" id="EET03712.1"/>
    </source>
</evidence>
<proteinExistence type="predicted"/>
<feature type="compositionally biased region" description="Basic residues" evidence="1">
    <location>
        <begin position="1"/>
        <end position="10"/>
    </location>
</feature>
<evidence type="ECO:0000256" key="1">
    <source>
        <dbReference type="SAM" id="MobiDB-lite"/>
    </source>
</evidence>